<dbReference type="Gene3D" id="1.10.10.10">
    <property type="entry name" value="Winged helix-like DNA-binding domain superfamily/Winged helix DNA-binding domain"/>
    <property type="match status" value="1"/>
</dbReference>
<dbReference type="InterPro" id="IPR039425">
    <property type="entry name" value="RNA_pol_sigma-70-like"/>
</dbReference>
<dbReference type="PANTHER" id="PTHR43133:SF8">
    <property type="entry name" value="RNA POLYMERASE SIGMA FACTOR HI_1459-RELATED"/>
    <property type="match status" value="1"/>
</dbReference>
<dbReference type="InterPro" id="IPR013325">
    <property type="entry name" value="RNA_pol_sigma_r2"/>
</dbReference>
<keyword evidence="8" id="KW-1185">Reference proteome</keyword>
<dbReference type="Gene3D" id="1.10.1740.10">
    <property type="match status" value="1"/>
</dbReference>
<evidence type="ECO:0000313" key="7">
    <source>
        <dbReference type="EMBL" id="NYD76039.1"/>
    </source>
</evidence>
<comment type="caution">
    <text evidence="7">The sequence shown here is derived from an EMBL/GenBank/DDBJ whole genome shotgun (WGS) entry which is preliminary data.</text>
</comment>
<evidence type="ECO:0000259" key="6">
    <source>
        <dbReference type="Pfam" id="PF08281"/>
    </source>
</evidence>
<evidence type="ECO:0000256" key="3">
    <source>
        <dbReference type="ARBA" id="ARBA00023082"/>
    </source>
</evidence>
<dbReference type="RefSeq" id="WP_179457793.1">
    <property type="nucleotide sequence ID" value="NZ_BAAAPX010000001.1"/>
</dbReference>
<dbReference type="Pfam" id="PF08281">
    <property type="entry name" value="Sigma70_r4_2"/>
    <property type="match status" value="1"/>
</dbReference>
<keyword evidence="4" id="KW-0238">DNA-binding</keyword>
<dbReference type="PANTHER" id="PTHR43133">
    <property type="entry name" value="RNA POLYMERASE ECF-TYPE SIGMA FACTO"/>
    <property type="match status" value="1"/>
</dbReference>
<dbReference type="Proteomes" id="UP000589620">
    <property type="component" value="Unassembled WGS sequence"/>
</dbReference>
<evidence type="ECO:0000313" key="8">
    <source>
        <dbReference type="Proteomes" id="UP000589620"/>
    </source>
</evidence>
<reference evidence="7 8" key="1">
    <citation type="submission" date="2020-07" db="EMBL/GenBank/DDBJ databases">
        <title>Sequencing the genomes of 1000 actinobacteria strains.</title>
        <authorList>
            <person name="Klenk H.-P."/>
        </authorList>
    </citation>
    <scope>NUCLEOTIDE SEQUENCE [LARGE SCALE GENOMIC DNA]</scope>
    <source>
        <strain evidence="7 8">DSM 23871</strain>
    </source>
</reference>
<dbReference type="SUPFAM" id="SSF88659">
    <property type="entry name" value="Sigma3 and sigma4 domains of RNA polymerase sigma factors"/>
    <property type="match status" value="1"/>
</dbReference>
<evidence type="ECO:0000256" key="4">
    <source>
        <dbReference type="ARBA" id="ARBA00023125"/>
    </source>
</evidence>
<dbReference type="InterPro" id="IPR013249">
    <property type="entry name" value="RNA_pol_sigma70_r4_t2"/>
</dbReference>
<dbReference type="NCBIfam" id="TIGR02937">
    <property type="entry name" value="sigma70-ECF"/>
    <property type="match status" value="1"/>
</dbReference>
<evidence type="ECO:0000256" key="5">
    <source>
        <dbReference type="ARBA" id="ARBA00023163"/>
    </source>
</evidence>
<dbReference type="EMBL" id="JACCBJ010000001">
    <property type="protein sequence ID" value="NYD76039.1"/>
    <property type="molecule type" value="Genomic_DNA"/>
</dbReference>
<evidence type="ECO:0000256" key="1">
    <source>
        <dbReference type="ARBA" id="ARBA00010641"/>
    </source>
</evidence>
<dbReference type="GO" id="GO:0003677">
    <property type="term" value="F:DNA binding"/>
    <property type="evidence" value="ECO:0007669"/>
    <property type="project" value="UniProtKB-KW"/>
</dbReference>
<comment type="similarity">
    <text evidence="1">Belongs to the sigma-70 factor family. ECF subfamily.</text>
</comment>
<keyword evidence="3" id="KW-0731">Sigma factor</keyword>
<sequence length="216" mass="23849">MDSESTSWLTALTARGAECNTAQARLHEMLLKVAMKEAYRRGPAARISGPELDDIAHQAADDAMLSLLGKLETFRGESRFTTWAYRFVVLEVSSKLGRHYWRRPTVPLDADDWDRLPAKYGADPLAAAQHRDLIAAVQRAVETLTEHQRTLFVSIVVNGISIDAMAAKLGSTPGALYKTVFDARRKIRAYLTTNGYLEQDAGVARSGREQVGVETA</sequence>
<dbReference type="InterPro" id="IPR036388">
    <property type="entry name" value="WH-like_DNA-bd_sf"/>
</dbReference>
<dbReference type="GO" id="GO:0016987">
    <property type="term" value="F:sigma factor activity"/>
    <property type="evidence" value="ECO:0007669"/>
    <property type="project" value="UniProtKB-KW"/>
</dbReference>
<dbReference type="InterPro" id="IPR014284">
    <property type="entry name" value="RNA_pol_sigma-70_dom"/>
</dbReference>
<gene>
    <name evidence="7" type="ORF">BJ963_003558</name>
</gene>
<name>A0A852T3G1_9MICO</name>
<dbReference type="SUPFAM" id="SSF88946">
    <property type="entry name" value="Sigma2 domain of RNA polymerase sigma factors"/>
    <property type="match status" value="1"/>
</dbReference>
<proteinExistence type="inferred from homology"/>
<keyword evidence="5" id="KW-0804">Transcription</keyword>
<dbReference type="InterPro" id="IPR013324">
    <property type="entry name" value="RNA_pol_sigma_r3/r4-like"/>
</dbReference>
<organism evidence="7 8">
    <name type="scientific">Leifsonia soli</name>
    <dbReference type="NCBI Taxonomy" id="582665"/>
    <lineage>
        <taxon>Bacteria</taxon>
        <taxon>Bacillati</taxon>
        <taxon>Actinomycetota</taxon>
        <taxon>Actinomycetes</taxon>
        <taxon>Micrococcales</taxon>
        <taxon>Microbacteriaceae</taxon>
        <taxon>Leifsonia</taxon>
    </lineage>
</organism>
<dbReference type="AlphaFoldDB" id="A0A852T3G1"/>
<accession>A0A852T3G1</accession>
<protein>
    <submittedName>
        <fullName evidence="7">RNA polymerase sigma-70 factor (ECF subfamily)</fullName>
    </submittedName>
</protein>
<dbReference type="GO" id="GO:0006352">
    <property type="term" value="P:DNA-templated transcription initiation"/>
    <property type="evidence" value="ECO:0007669"/>
    <property type="project" value="InterPro"/>
</dbReference>
<keyword evidence="2" id="KW-0805">Transcription regulation</keyword>
<feature type="domain" description="RNA polymerase sigma factor 70 region 4 type 2" evidence="6">
    <location>
        <begin position="136"/>
        <end position="187"/>
    </location>
</feature>
<evidence type="ECO:0000256" key="2">
    <source>
        <dbReference type="ARBA" id="ARBA00023015"/>
    </source>
</evidence>